<dbReference type="RefSeq" id="YP_009049799.1">
    <property type="nucleotide sequence ID" value="NC_024624.1"/>
</dbReference>
<evidence type="ECO:0000313" key="3">
    <source>
        <dbReference type="EMBL" id="PHT61203.1"/>
    </source>
</evidence>
<keyword evidence="1" id="KW-0496">Mitochondrion</keyword>
<evidence type="ECO:0000313" key="1">
    <source>
        <dbReference type="EMBL" id="AIG89820.1"/>
    </source>
</evidence>
<dbReference type="EMBL" id="KJ865409">
    <property type="protein sequence ID" value="AIG89820.1"/>
    <property type="molecule type" value="Genomic_DNA"/>
</dbReference>
<keyword evidence="4" id="KW-1185">Reference proteome</keyword>
<sequence length="123" mass="13785">MFCILFAHSSFRVIRTRGGSSTFKVIAPVLERLLLLLFSGSPLLDALRFEVICLSQNKSPSVTAIVDPLFQILASMSQITLLGSSLLDYTLLGFVTQTLILSNLFRFSSVQIWHLCLFLFRVL</sequence>
<dbReference type="Proteomes" id="UP000222542">
    <property type="component" value="Unassembled WGS sequence"/>
</dbReference>
<evidence type="ECO:0000313" key="2">
    <source>
        <dbReference type="EMBL" id="AIG90157.1"/>
    </source>
</evidence>
<accession>A0A075VVQ8</accession>
<dbReference type="OrthoDB" id="1301195at2759"/>
<dbReference type="AlphaFoldDB" id="A0A075VVQ8"/>
<dbReference type="Gramene" id="PHT61203">
    <property type="protein sequence ID" value="PHT61203"/>
    <property type="gene ID" value="T459_34947"/>
</dbReference>
<geneLocation type="mitochondrion" evidence="1"/>
<proteinExistence type="predicted"/>
<dbReference type="EMBL" id="KJ865410">
    <property type="protein sequence ID" value="AIG90157.1"/>
    <property type="molecule type" value="Genomic_DNA"/>
</dbReference>
<dbReference type="EMBL" id="AYRZ02000213">
    <property type="protein sequence ID" value="PHT61203.1"/>
    <property type="molecule type" value="Genomic_DNA"/>
</dbReference>
<evidence type="ECO:0000313" key="4">
    <source>
        <dbReference type="Proteomes" id="UP000222542"/>
    </source>
</evidence>
<reference evidence="2" key="3">
    <citation type="submission" date="2014-05" db="EMBL/GenBank/DDBJ databases">
        <title>Capsicum annuum strain Jeju mitochondrial DNA, complete genome.</title>
        <authorList>
            <person name="Jo Y.D."/>
            <person name="Choi Y."/>
            <person name="Kim D.-H."/>
            <person name="Kim B.-D."/>
            <person name="Kang B.-C."/>
        </authorList>
    </citation>
    <scope>NUCLEOTIDE SEQUENCE</scope>
</reference>
<reference evidence="3 4" key="4">
    <citation type="journal article" date="2017" name="Genome Biol.">
        <title>New reference genome sequences of hot pepper reveal the massive evolution of plant disease-resistance genes by retroduplication.</title>
        <authorList>
            <person name="Kim S."/>
            <person name="Park J."/>
            <person name="Yeom S.I."/>
            <person name="Kim Y.M."/>
            <person name="Seo E."/>
            <person name="Kim K.T."/>
            <person name="Kim M.S."/>
            <person name="Lee J.M."/>
            <person name="Cheong K."/>
            <person name="Shin H.S."/>
            <person name="Kim S.B."/>
            <person name="Han K."/>
            <person name="Lee J."/>
            <person name="Park M."/>
            <person name="Lee H.A."/>
            <person name="Lee H.Y."/>
            <person name="Lee Y."/>
            <person name="Oh S."/>
            <person name="Lee J.H."/>
            <person name="Choi E."/>
            <person name="Choi E."/>
            <person name="Lee S.E."/>
            <person name="Jeon J."/>
            <person name="Kim H."/>
            <person name="Choi G."/>
            <person name="Song H."/>
            <person name="Lee J."/>
            <person name="Lee S.C."/>
            <person name="Kwon J.K."/>
            <person name="Lee H.Y."/>
            <person name="Koo N."/>
            <person name="Hong Y."/>
            <person name="Kim R.W."/>
            <person name="Kang W.H."/>
            <person name="Huh J.H."/>
            <person name="Kang B.C."/>
            <person name="Yang T.J."/>
            <person name="Lee Y.H."/>
            <person name="Bennetzen J.L."/>
            <person name="Choi D."/>
        </authorList>
    </citation>
    <scope>NUCLEOTIDE SEQUENCE [LARGE SCALE GENOMIC DNA]</scope>
    <source>
        <strain evidence="4">cv. CM334</strain>
    </source>
</reference>
<gene>
    <name evidence="1" type="primary">orf123a</name>
    <name evidence="3" type="ORF">T459_34947</name>
</gene>
<name>A0A075VVQ8_CAPAN</name>
<dbReference type="GeneID" id="19989144"/>
<protein>
    <submittedName>
        <fullName evidence="1">Uncharacterized protein</fullName>
    </submittedName>
</protein>
<organism evidence="1">
    <name type="scientific">Capsicum annuum</name>
    <name type="common">Capsicum pepper</name>
    <dbReference type="NCBI Taxonomy" id="4072"/>
    <lineage>
        <taxon>Eukaryota</taxon>
        <taxon>Viridiplantae</taxon>
        <taxon>Streptophyta</taxon>
        <taxon>Embryophyta</taxon>
        <taxon>Tracheophyta</taxon>
        <taxon>Spermatophyta</taxon>
        <taxon>Magnoliopsida</taxon>
        <taxon>eudicotyledons</taxon>
        <taxon>Gunneridae</taxon>
        <taxon>Pentapetalae</taxon>
        <taxon>asterids</taxon>
        <taxon>lamiids</taxon>
        <taxon>Solanales</taxon>
        <taxon>Solanaceae</taxon>
        <taxon>Solanoideae</taxon>
        <taxon>Capsiceae</taxon>
        <taxon>Capsicum</taxon>
    </lineage>
</organism>
<reference evidence="3" key="2">
    <citation type="journal article" date="2014" name="Nat. Genet.">
        <title>Genome sequence of the hot pepper provides insights into the evolution of pungency in Capsicum species.</title>
        <authorList>
            <person name="Kim S."/>
            <person name="Park M."/>
            <person name="Yeom S.I."/>
            <person name="Kim Y.M."/>
            <person name="Lee J.M."/>
            <person name="Lee H.A."/>
            <person name="Seo E."/>
            <person name="Choi J."/>
            <person name="Cheong K."/>
            <person name="Kim K.T."/>
            <person name="Jung K."/>
            <person name="Lee G.W."/>
            <person name="Oh S.K."/>
            <person name="Bae C."/>
            <person name="Kim S.B."/>
            <person name="Lee H.Y."/>
            <person name="Kim S.Y."/>
            <person name="Kim M.S."/>
            <person name="Kang B.C."/>
            <person name="Jo Y.D."/>
            <person name="Yang H.B."/>
            <person name="Jeong H.J."/>
            <person name="Kang W.H."/>
            <person name="Kwon J.K."/>
            <person name="Shin C."/>
            <person name="Lim J.Y."/>
            <person name="Park J.H."/>
            <person name="Huh J.H."/>
            <person name="Kim J.S."/>
            <person name="Kim B.D."/>
            <person name="Cohen O."/>
            <person name="Paran I."/>
            <person name="Suh M.C."/>
            <person name="Lee S.B."/>
            <person name="Kim Y.K."/>
            <person name="Shin Y."/>
            <person name="Noh S.J."/>
            <person name="Park J."/>
            <person name="Seo Y.S."/>
            <person name="Kwon S.Y."/>
            <person name="Kim H.A."/>
            <person name="Park J.M."/>
            <person name="Kim H.J."/>
            <person name="Choi S.B."/>
            <person name="Bosland P.W."/>
            <person name="Reeves G."/>
            <person name="Jo S.H."/>
            <person name="Lee B.W."/>
            <person name="Cho H.T."/>
            <person name="Choi H.S."/>
            <person name="Lee M.S."/>
            <person name="Yu Y."/>
            <person name="Do Choi Y."/>
            <person name="Park B.S."/>
            <person name="van Deynze A."/>
            <person name="Ashrafi H."/>
            <person name="Hill T."/>
            <person name="Kim W.T."/>
            <person name="Pai H.S."/>
            <person name="Ahn H.K."/>
            <person name="Yeam I."/>
            <person name="Giovannoni J.J."/>
            <person name="Rose J.K."/>
            <person name="Sorensen I."/>
            <person name="Lee S.J."/>
            <person name="Kim R.W."/>
            <person name="Choi I.Y."/>
            <person name="Choi B.S."/>
            <person name="Lim J.S."/>
            <person name="Lee Y.H."/>
            <person name="Choi D."/>
        </authorList>
    </citation>
    <scope>NUCLEOTIDE SEQUENCE [LARGE SCALE GENOMIC DNA]</scope>
</reference>
<reference evidence="1" key="1">
    <citation type="journal article" date="2014" name="BMC Genomics">
        <title>Extensive structural variations between mitochondrial genomes of CMS and normal peppers (Capsicum annuum L.) revealed by complete nucleotide sequencing.</title>
        <authorList>
            <person name="Jo Y.D."/>
            <person name="Choi Y."/>
            <person name="Kim D.H."/>
            <person name="Kim B.D."/>
            <person name="Kang B.C."/>
        </authorList>
    </citation>
    <scope>NUCLEOTIDE SEQUENCE</scope>
</reference>
<accession>A0A1U8QD63</accession>
<dbReference type="KEGG" id="cann:19989144"/>